<dbReference type="Proteomes" id="UP001595907">
    <property type="component" value="Unassembled WGS sequence"/>
</dbReference>
<accession>A0ABV8QTD5</accession>
<dbReference type="RefSeq" id="WP_379710012.1">
    <property type="nucleotide sequence ID" value="NZ_JBHSCZ010000002.1"/>
</dbReference>
<sequence length="141" mass="15267">MRKKYILVIVLFAFAIGGGIYNYIFTKTGIYKNVTNQGSTTLKGNSATIGVWNDGLNNAASIALYLDDTLIIDSLQLSSTPYEHQLNNLTKGDHIMKVKVINTGASTAVSPRFSITDAIKITSFNINSSKDSIGAYTIIVP</sequence>
<keyword evidence="2" id="KW-1185">Reference proteome</keyword>
<protein>
    <recommendedName>
        <fullName evidence="3">CARDB domain-containing protein</fullName>
    </recommendedName>
</protein>
<evidence type="ECO:0000313" key="1">
    <source>
        <dbReference type="EMBL" id="MFC4263446.1"/>
    </source>
</evidence>
<dbReference type="InterPro" id="IPR013783">
    <property type="entry name" value="Ig-like_fold"/>
</dbReference>
<dbReference type="EMBL" id="JBHSCZ010000002">
    <property type="protein sequence ID" value="MFC4263446.1"/>
    <property type="molecule type" value="Genomic_DNA"/>
</dbReference>
<name>A0ABV8QTD5_9BACT</name>
<dbReference type="Gene3D" id="2.60.40.10">
    <property type="entry name" value="Immunoglobulins"/>
    <property type="match status" value="1"/>
</dbReference>
<comment type="caution">
    <text evidence="1">The sequence shown here is derived from an EMBL/GenBank/DDBJ whole genome shotgun (WGS) entry which is preliminary data.</text>
</comment>
<evidence type="ECO:0008006" key="3">
    <source>
        <dbReference type="Google" id="ProtNLM"/>
    </source>
</evidence>
<evidence type="ECO:0000313" key="2">
    <source>
        <dbReference type="Proteomes" id="UP001595907"/>
    </source>
</evidence>
<gene>
    <name evidence="1" type="ORF">ACFOWM_11180</name>
</gene>
<proteinExistence type="predicted"/>
<organism evidence="1 2">
    <name type="scientific">Ferruginibacter yonginensis</name>
    <dbReference type="NCBI Taxonomy" id="1310416"/>
    <lineage>
        <taxon>Bacteria</taxon>
        <taxon>Pseudomonadati</taxon>
        <taxon>Bacteroidota</taxon>
        <taxon>Chitinophagia</taxon>
        <taxon>Chitinophagales</taxon>
        <taxon>Chitinophagaceae</taxon>
        <taxon>Ferruginibacter</taxon>
    </lineage>
</organism>
<reference evidence="2" key="1">
    <citation type="journal article" date="2019" name="Int. J. Syst. Evol. Microbiol.">
        <title>The Global Catalogue of Microorganisms (GCM) 10K type strain sequencing project: providing services to taxonomists for standard genome sequencing and annotation.</title>
        <authorList>
            <consortium name="The Broad Institute Genomics Platform"/>
            <consortium name="The Broad Institute Genome Sequencing Center for Infectious Disease"/>
            <person name="Wu L."/>
            <person name="Ma J."/>
        </authorList>
    </citation>
    <scope>NUCLEOTIDE SEQUENCE [LARGE SCALE GENOMIC DNA]</scope>
    <source>
        <strain evidence="2">CECT 8289</strain>
    </source>
</reference>